<dbReference type="Proteomes" id="UP000269721">
    <property type="component" value="Unassembled WGS sequence"/>
</dbReference>
<feature type="compositionally biased region" description="Low complexity" evidence="1">
    <location>
        <begin position="1"/>
        <end position="14"/>
    </location>
</feature>
<keyword evidence="3" id="KW-1185">Reference proteome</keyword>
<evidence type="ECO:0000313" key="2">
    <source>
        <dbReference type="EMBL" id="RKO83502.1"/>
    </source>
</evidence>
<accession>A0A4P9VWG3</accession>
<feature type="region of interest" description="Disordered" evidence="1">
    <location>
        <begin position="1"/>
        <end position="24"/>
    </location>
</feature>
<proteinExistence type="predicted"/>
<name>A0A4P9VWG3_9FUNG</name>
<protein>
    <submittedName>
        <fullName evidence="2">Uncharacterized protein</fullName>
    </submittedName>
</protein>
<dbReference type="AlphaFoldDB" id="A0A4P9VWG3"/>
<evidence type="ECO:0000256" key="1">
    <source>
        <dbReference type="SAM" id="MobiDB-lite"/>
    </source>
</evidence>
<reference evidence="3" key="1">
    <citation type="journal article" date="2018" name="Nat. Microbiol.">
        <title>Leveraging single-cell genomics to expand the fungal tree of life.</title>
        <authorList>
            <person name="Ahrendt S.R."/>
            <person name="Quandt C.A."/>
            <person name="Ciobanu D."/>
            <person name="Clum A."/>
            <person name="Salamov A."/>
            <person name="Andreopoulos B."/>
            <person name="Cheng J.F."/>
            <person name="Woyke T."/>
            <person name="Pelin A."/>
            <person name="Henrissat B."/>
            <person name="Reynolds N.K."/>
            <person name="Benny G.L."/>
            <person name="Smith M.E."/>
            <person name="James T.Y."/>
            <person name="Grigoriev I.V."/>
        </authorList>
    </citation>
    <scope>NUCLEOTIDE SEQUENCE [LARGE SCALE GENOMIC DNA]</scope>
</reference>
<evidence type="ECO:0000313" key="3">
    <source>
        <dbReference type="Proteomes" id="UP000269721"/>
    </source>
</evidence>
<gene>
    <name evidence="2" type="ORF">BDK51DRAFT_29376</name>
</gene>
<dbReference type="EMBL" id="ML001165">
    <property type="protein sequence ID" value="RKO83502.1"/>
    <property type="molecule type" value="Genomic_DNA"/>
</dbReference>
<sequence length="165" mass="18537">MLPSTTSLASTTPPQHQPAAACPLPPSEDDLRLYILSLQKCTRGRLLSRVIAPANIVNSVRAAYPEVLSMPLVMVKPPKKNKPRVGRFIRLEAERRRSIPSPLRCAVVEEEEEVVERREEAVKVLQKREESPKLVSTRGTTASLRRSAFFRTLERRVRKLCAAVS</sequence>
<organism evidence="2 3">
    <name type="scientific">Blyttiomyces helicus</name>
    <dbReference type="NCBI Taxonomy" id="388810"/>
    <lineage>
        <taxon>Eukaryota</taxon>
        <taxon>Fungi</taxon>
        <taxon>Fungi incertae sedis</taxon>
        <taxon>Chytridiomycota</taxon>
        <taxon>Chytridiomycota incertae sedis</taxon>
        <taxon>Chytridiomycetes</taxon>
        <taxon>Chytridiomycetes incertae sedis</taxon>
        <taxon>Blyttiomyces</taxon>
    </lineage>
</organism>